<comment type="caution">
    <text evidence="2">The sequence shown here is derived from an EMBL/GenBank/DDBJ whole genome shotgun (WGS) entry which is preliminary data.</text>
</comment>
<dbReference type="Proteomes" id="UP001160148">
    <property type="component" value="Unassembled WGS sequence"/>
</dbReference>
<evidence type="ECO:0000313" key="2">
    <source>
        <dbReference type="EMBL" id="CAI6361464.1"/>
    </source>
</evidence>
<dbReference type="EMBL" id="CARXXK010000003">
    <property type="protein sequence ID" value="CAI6361464.1"/>
    <property type="molecule type" value="Genomic_DNA"/>
</dbReference>
<dbReference type="PANTHER" id="PTHR47501:SF5">
    <property type="entry name" value="HAT C-TERMINAL DIMERISATION DOMAIN-CONTAINING PROTEIN"/>
    <property type="match status" value="1"/>
</dbReference>
<proteinExistence type="predicted"/>
<dbReference type="PANTHER" id="PTHR47501">
    <property type="entry name" value="TRANSPOSASE-RELATED"/>
    <property type="match status" value="1"/>
</dbReference>
<evidence type="ECO:0008006" key="4">
    <source>
        <dbReference type="Google" id="ProtNLM"/>
    </source>
</evidence>
<sequence>MADKTLNSVNSDYRLPWIKYENIFKIVKLKEDFESYQKYLVRCKYCVSTKLLTADTRTCSNLLKHLEMQHKNVWTSKNDETVETQTKLKRTSDYVTEETNESLNLVKEKKSKVTTILDFSRKNTLTSQKELNLMIQNLVINASLPFNLVEHEDFKKLITVGYNGCHVLTRKTLMKNITVQHENLILTMKDAFSKVEYLTTTADCWSIFKRSYLGLTCHWINPKTLERVSCLLAIKRIKGSHTYDILAKEMESVYLYFNISDKVIYTTTDNGSNFVKSFQMFGQSSEVQAVYNNQKDKEILSSLEEMNEEENVHDNNGESNIEEEQEEDIEFSSIPISEVLNNEEFSLNQQSNSNWEDTLLYNLPKHHRCASHTLNLIATADIEKALKGYDDKNVTNRCLLGAYKKQSRLTFAKCQAIWNKQNRSSQMADIVKTNLDVYLKTPNDTRWNSWFDAIKFLIIHFKKSPSKFYKICDALTVNRFSKTDIEFLEEYLLVMEPLCVCLDVLQGEKHMYFGYLLPSITSLKQKYDDLLSEKKLIFCDFLVICLKNSVEKRFNKQLSDPFLLSATLSHPYFKTAWLNNSDKKDTALSFFKHSCLEMFEQQNLLECESSDSDDTNNFFDWSKNKSKLTLPLEQEISNFFTKSPTKSLDSLIETPTIRKVFVKFNTPLPSSAAVERVFSVGSAVLTKKRGRMTDENFEKTLMLKCNKHLI</sequence>
<dbReference type="SUPFAM" id="SSF53098">
    <property type="entry name" value="Ribonuclease H-like"/>
    <property type="match status" value="1"/>
</dbReference>
<dbReference type="AlphaFoldDB" id="A0AAV0X0N5"/>
<reference evidence="2 3" key="1">
    <citation type="submission" date="2023-01" db="EMBL/GenBank/DDBJ databases">
        <authorList>
            <person name="Whitehead M."/>
        </authorList>
    </citation>
    <scope>NUCLEOTIDE SEQUENCE [LARGE SCALE GENOMIC DNA]</scope>
</reference>
<gene>
    <name evidence="2" type="ORF">MEUPH1_LOCUS16640</name>
</gene>
<evidence type="ECO:0000256" key="1">
    <source>
        <dbReference type="SAM" id="MobiDB-lite"/>
    </source>
</evidence>
<keyword evidence="3" id="KW-1185">Reference proteome</keyword>
<dbReference type="InterPro" id="IPR012337">
    <property type="entry name" value="RNaseH-like_sf"/>
</dbReference>
<protein>
    <recommendedName>
        <fullName evidence="4">Transposase</fullName>
    </recommendedName>
</protein>
<name>A0AAV0X0N5_9HEMI</name>
<feature type="region of interest" description="Disordered" evidence="1">
    <location>
        <begin position="308"/>
        <end position="327"/>
    </location>
</feature>
<organism evidence="2 3">
    <name type="scientific">Macrosiphum euphorbiae</name>
    <name type="common">potato aphid</name>
    <dbReference type="NCBI Taxonomy" id="13131"/>
    <lineage>
        <taxon>Eukaryota</taxon>
        <taxon>Metazoa</taxon>
        <taxon>Ecdysozoa</taxon>
        <taxon>Arthropoda</taxon>
        <taxon>Hexapoda</taxon>
        <taxon>Insecta</taxon>
        <taxon>Pterygota</taxon>
        <taxon>Neoptera</taxon>
        <taxon>Paraneoptera</taxon>
        <taxon>Hemiptera</taxon>
        <taxon>Sternorrhyncha</taxon>
        <taxon>Aphidomorpha</taxon>
        <taxon>Aphidoidea</taxon>
        <taxon>Aphididae</taxon>
        <taxon>Macrosiphini</taxon>
        <taxon>Macrosiphum</taxon>
    </lineage>
</organism>
<evidence type="ECO:0000313" key="3">
    <source>
        <dbReference type="Proteomes" id="UP001160148"/>
    </source>
</evidence>
<accession>A0AAV0X0N5</accession>